<dbReference type="Gene3D" id="3.30.1390.10">
    <property type="match status" value="1"/>
</dbReference>
<dbReference type="SUPFAM" id="SSF54736">
    <property type="entry name" value="ClpS-like"/>
    <property type="match status" value="1"/>
</dbReference>
<gene>
    <name evidence="6" type="ORF">SEMRO_25_G017220.1</name>
</gene>
<evidence type="ECO:0000313" key="7">
    <source>
        <dbReference type="Proteomes" id="UP001153069"/>
    </source>
</evidence>
<name>A0A9N8DDP3_9STRA</name>
<dbReference type="FunFam" id="3.30.1390.10:FF:000001">
    <property type="entry name" value="50S ribosomal protein L7/L12"/>
    <property type="match status" value="1"/>
</dbReference>
<dbReference type="GO" id="GO:0006412">
    <property type="term" value="P:translation"/>
    <property type="evidence" value="ECO:0007669"/>
    <property type="project" value="InterPro"/>
</dbReference>
<feature type="domain" description="Large ribosomal subunit protein bL12 C-terminal" evidence="5">
    <location>
        <begin position="225"/>
        <end position="291"/>
    </location>
</feature>
<dbReference type="GO" id="GO:0003735">
    <property type="term" value="F:structural constituent of ribosome"/>
    <property type="evidence" value="ECO:0007669"/>
    <property type="project" value="InterPro"/>
</dbReference>
<comment type="similarity">
    <text evidence="1">Belongs to the bacterial ribosomal protein bL12 family.</text>
</comment>
<dbReference type="InterPro" id="IPR013823">
    <property type="entry name" value="Ribosomal_bL12_C"/>
</dbReference>
<dbReference type="PANTHER" id="PTHR45987">
    <property type="entry name" value="39S RIBOSOMAL PROTEIN L12"/>
    <property type="match status" value="1"/>
</dbReference>
<keyword evidence="7" id="KW-1185">Reference proteome</keyword>
<dbReference type="AlphaFoldDB" id="A0A9N8DDP3"/>
<dbReference type="GO" id="GO:0003729">
    <property type="term" value="F:mRNA binding"/>
    <property type="evidence" value="ECO:0007669"/>
    <property type="project" value="TreeGrafter"/>
</dbReference>
<reference evidence="6" key="1">
    <citation type="submission" date="2020-06" db="EMBL/GenBank/DDBJ databases">
        <authorList>
            <consortium name="Plant Systems Biology data submission"/>
        </authorList>
    </citation>
    <scope>NUCLEOTIDE SEQUENCE</scope>
    <source>
        <strain evidence="6">D6</strain>
    </source>
</reference>
<evidence type="ECO:0000256" key="4">
    <source>
        <dbReference type="SAM" id="MobiDB-lite"/>
    </source>
</evidence>
<protein>
    <submittedName>
        <fullName evidence="6">Protein L7/L12</fullName>
    </submittedName>
</protein>
<dbReference type="GO" id="GO:1990904">
    <property type="term" value="C:ribonucleoprotein complex"/>
    <property type="evidence" value="ECO:0007669"/>
    <property type="project" value="UniProtKB-KW"/>
</dbReference>
<evidence type="ECO:0000259" key="5">
    <source>
        <dbReference type="Pfam" id="PF00542"/>
    </source>
</evidence>
<evidence type="ECO:0000256" key="3">
    <source>
        <dbReference type="ARBA" id="ARBA00023274"/>
    </source>
</evidence>
<dbReference type="Proteomes" id="UP001153069">
    <property type="component" value="Unassembled WGS sequence"/>
</dbReference>
<dbReference type="HAMAP" id="MF_00368">
    <property type="entry name" value="Ribosomal_bL12"/>
    <property type="match status" value="1"/>
</dbReference>
<dbReference type="InterPro" id="IPR000206">
    <property type="entry name" value="Ribosomal_bL12"/>
</dbReference>
<dbReference type="InterPro" id="IPR014719">
    <property type="entry name" value="Ribosomal_bL12_C/ClpS-like"/>
</dbReference>
<dbReference type="OrthoDB" id="250175at2759"/>
<dbReference type="Pfam" id="PF00542">
    <property type="entry name" value="Ribosomal_L12"/>
    <property type="match status" value="1"/>
</dbReference>
<comment type="caution">
    <text evidence="6">The sequence shown here is derived from an EMBL/GenBank/DDBJ whole genome shotgun (WGS) entry which is preliminary data.</text>
</comment>
<dbReference type="PANTHER" id="PTHR45987:SF4">
    <property type="entry name" value="LARGE RIBOSOMAL SUBUNIT PROTEIN BL12M"/>
    <property type="match status" value="1"/>
</dbReference>
<feature type="compositionally biased region" description="Acidic residues" evidence="4">
    <location>
        <begin position="203"/>
        <end position="218"/>
    </location>
</feature>
<keyword evidence="3" id="KW-0687">Ribonucleoprotein</keyword>
<sequence length="292" mass="32327">MKRYTALQRQALLAWGRRHHAIRVLSVPTTSDTAEENGNIRLIQSCQKPSPQVTWVESRQNALHHYPLSSQASVRWFSSDGKKEKEAAAAEQPDNKEAPAESKKEEDDDVPVWQNPLHHNNPEAMKQLPEDHGPGEEMIPQEAPPLEDPNNPDKVLASQELYDLSDEIVHLSMLEMKELIDKIGNHFGFEKPPFTGSSGADGDGVEEDAEDDVGEEEAAAAKTAFDLKLVSFDPKSKIKVIKEVRALANLGLKEAKEMVEGAPKTVLKDISKEQAEEMAKKLEEVGGTVEVV</sequence>
<organism evidence="6 7">
    <name type="scientific">Seminavis robusta</name>
    <dbReference type="NCBI Taxonomy" id="568900"/>
    <lineage>
        <taxon>Eukaryota</taxon>
        <taxon>Sar</taxon>
        <taxon>Stramenopiles</taxon>
        <taxon>Ochrophyta</taxon>
        <taxon>Bacillariophyta</taxon>
        <taxon>Bacillariophyceae</taxon>
        <taxon>Bacillariophycidae</taxon>
        <taxon>Naviculales</taxon>
        <taxon>Naviculaceae</taxon>
        <taxon>Seminavis</taxon>
    </lineage>
</organism>
<proteinExistence type="inferred from homology"/>
<feature type="compositionally biased region" description="Basic and acidic residues" evidence="4">
    <location>
        <begin position="80"/>
        <end position="105"/>
    </location>
</feature>
<dbReference type="GO" id="GO:0005840">
    <property type="term" value="C:ribosome"/>
    <property type="evidence" value="ECO:0007669"/>
    <property type="project" value="UniProtKB-KW"/>
</dbReference>
<evidence type="ECO:0000313" key="6">
    <source>
        <dbReference type="EMBL" id="CAB9497779.1"/>
    </source>
</evidence>
<dbReference type="EMBL" id="CAICTM010000025">
    <property type="protein sequence ID" value="CAB9497779.1"/>
    <property type="molecule type" value="Genomic_DNA"/>
</dbReference>
<evidence type="ECO:0000256" key="1">
    <source>
        <dbReference type="ARBA" id="ARBA00007197"/>
    </source>
</evidence>
<feature type="region of interest" description="Disordered" evidence="4">
    <location>
        <begin position="79"/>
        <end position="150"/>
    </location>
</feature>
<evidence type="ECO:0000256" key="2">
    <source>
        <dbReference type="ARBA" id="ARBA00022980"/>
    </source>
</evidence>
<dbReference type="CDD" id="cd00387">
    <property type="entry name" value="Ribosomal_L7_L12"/>
    <property type="match status" value="1"/>
</dbReference>
<feature type="region of interest" description="Disordered" evidence="4">
    <location>
        <begin position="191"/>
        <end position="218"/>
    </location>
</feature>
<accession>A0A9N8DDP3</accession>
<keyword evidence="2" id="KW-0689">Ribosomal protein</keyword>